<comment type="subcellular location">
    <subcellularLocation>
        <location evidence="1">Membrane</location>
        <topology evidence="1">Single-pass type I membrane protein</topology>
    </subcellularLocation>
</comment>
<protein>
    <submittedName>
        <fullName evidence="16">Kinase superfamily protein, putative</fullName>
    </submittedName>
</protein>
<dbReference type="Gene3D" id="1.10.510.10">
    <property type="entry name" value="Transferase(Phosphotransferase) domain 1"/>
    <property type="match status" value="1"/>
</dbReference>
<evidence type="ECO:0000256" key="7">
    <source>
        <dbReference type="ARBA" id="ARBA00022777"/>
    </source>
</evidence>
<evidence type="ECO:0000256" key="1">
    <source>
        <dbReference type="ARBA" id="ARBA00004479"/>
    </source>
</evidence>
<dbReference type="GO" id="GO:0005524">
    <property type="term" value="F:ATP binding"/>
    <property type="evidence" value="ECO:0007669"/>
    <property type="project" value="UniProtKB-UniRule"/>
</dbReference>
<dbReference type="CDD" id="cd14066">
    <property type="entry name" value="STKc_IRAK"/>
    <property type="match status" value="1"/>
</dbReference>
<dbReference type="EMBL" id="CM001879">
    <property type="protein sequence ID" value="EOX96500.1"/>
    <property type="molecule type" value="Genomic_DNA"/>
</dbReference>
<keyword evidence="3" id="KW-0808">Transferase</keyword>
<dbReference type="GO" id="GO:0016020">
    <property type="term" value="C:membrane"/>
    <property type="evidence" value="ECO:0007669"/>
    <property type="project" value="UniProtKB-SubCell"/>
</dbReference>
<evidence type="ECO:0000256" key="5">
    <source>
        <dbReference type="ARBA" id="ARBA00022729"/>
    </source>
</evidence>
<keyword evidence="5" id="KW-0732">Signal</keyword>
<evidence type="ECO:0000256" key="6">
    <source>
        <dbReference type="ARBA" id="ARBA00022741"/>
    </source>
</evidence>
<keyword evidence="17" id="KW-1185">Reference proteome</keyword>
<dbReference type="InterPro" id="IPR045874">
    <property type="entry name" value="LRK10/LRL21-25-like"/>
</dbReference>
<sequence>MRRRLKNLTVTGSPFTIFRPDYYTLLDCSPGIERSDSETVLIDCLSSSNHLVSAAPASTVTSLDLLFSCHFIANVTLSQICRLKGPNFNCFDLIGLYNFTKLSWEIPGCGLDCRERGGECRLKGNNSLQVECFNEYIPPKGIPQYEEKSLGHIIKGVSIGISIGVLTLTLMVTLIILYLRSRRAEVEENRKKIKKFLEEFRPLNPTRYSFADLRKMTNEFEKKLGQGGYGSVFKGELENGVPVAVKVLDHSKGNGEDFTNEVNTIGRIHHINVVRLLGFCADESDRALVYEFMPNKSLDKFIFPANSRRPKLSWGKLQDIAIGVARGIEYLHQGCDQRILHFDIKPQNILLDIDFNPKISDFGLAKLFPKKESVVSITAVRGTMGYIAPEVYFSGNIGNVSYKTDVYSFGMLLFEMVGGRKNKDLTVENTSQVYFPQWVYDRLASGEDLGIKEDKDGDVDIAKKLSVVGIWCVQWDPTDRPPISTVIQMLEGRKGSLPLPPDPFASLSSEESDMNVP</sequence>
<keyword evidence="9 14" id="KW-1133">Transmembrane helix</keyword>
<dbReference type="Proteomes" id="UP000026915">
    <property type="component" value="Chromosome 1"/>
</dbReference>
<evidence type="ECO:0000256" key="8">
    <source>
        <dbReference type="ARBA" id="ARBA00022840"/>
    </source>
</evidence>
<accession>A0A061DUU8</accession>
<evidence type="ECO:0000256" key="10">
    <source>
        <dbReference type="ARBA" id="ARBA00023136"/>
    </source>
</evidence>
<dbReference type="PANTHER" id="PTHR27009">
    <property type="entry name" value="RUST RESISTANCE KINASE LR10-RELATED"/>
    <property type="match status" value="1"/>
</dbReference>
<feature type="domain" description="Protein kinase" evidence="15">
    <location>
        <begin position="218"/>
        <end position="505"/>
    </location>
</feature>
<name>A0A061DUU8_THECC</name>
<keyword evidence="6 12" id="KW-0547">Nucleotide-binding</keyword>
<feature type="region of interest" description="Disordered" evidence="13">
    <location>
        <begin position="497"/>
        <end position="517"/>
    </location>
</feature>
<evidence type="ECO:0000313" key="17">
    <source>
        <dbReference type="Proteomes" id="UP000026915"/>
    </source>
</evidence>
<feature type="transmembrane region" description="Helical" evidence="14">
    <location>
        <begin position="157"/>
        <end position="179"/>
    </location>
</feature>
<evidence type="ECO:0000256" key="13">
    <source>
        <dbReference type="SAM" id="MobiDB-lite"/>
    </source>
</evidence>
<organism evidence="16 17">
    <name type="scientific">Theobroma cacao</name>
    <name type="common">Cacao</name>
    <name type="synonym">Cocoa</name>
    <dbReference type="NCBI Taxonomy" id="3641"/>
    <lineage>
        <taxon>Eukaryota</taxon>
        <taxon>Viridiplantae</taxon>
        <taxon>Streptophyta</taxon>
        <taxon>Embryophyta</taxon>
        <taxon>Tracheophyta</taxon>
        <taxon>Spermatophyta</taxon>
        <taxon>Magnoliopsida</taxon>
        <taxon>eudicotyledons</taxon>
        <taxon>Gunneridae</taxon>
        <taxon>Pentapetalae</taxon>
        <taxon>rosids</taxon>
        <taxon>malvids</taxon>
        <taxon>Malvales</taxon>
        <taxon>Malvaceae</taxon>
        <taxon>Byttnerioideae</taxon>
        <taxon>Theobroma</taxon>
    </lineage>
</organism>
<keyword evidence="4 14" id="KW-0812">Transmembrane</keyword>
<evidence type="ECO:0000256" key="4">
    <source>
        <dbReference type="ARBA" id="ARBA00022692"/>
    </source>
</evidence>
<dbReference type="SMART" id="SM00220">
    <property type="entry name" value="S_TKc"/>
    <property type="match status" value="1"/>
</dbReference>
<dbReference type="InterPro" id="IPR011009">
    <property type="entry name" value="Kinase-like_dom_sf"/>
</dbReference>
<evidence type="ECO:0000256" key="2">
    <source>
        <dbReference type="ARBA" id="ARBA00022527"/>
    </source>
</evidence>
<evidence type="ECO:0000259" key="15">
    <source>
        <dbReference type="PROSITE" id="PS50011"/>
    </source>
</evidence>
<dbReference type="Pfam" id="PF00069">
    <property type="entry name" value="Pkinase"/>
    <property type="match status" value="1"/>
</dbReference>
<dbReference type="GO" id="GO:0004674">
    <property type="term" value="F:protein serine/threonine kinase activity"/>
    <property type="evidence" value="ECO:0007669"/>
    <property type="project" value="UniProtKB-KW"/>
</dbReference>
<evidence type="ECO:0000313" key="16">
    <source>
        <dbReference type="EMBL" id="EOX96500.1"/>
    </source>
</evidence>
<keyword evidence="10 14" id="KW-0472">Membrane</keyword>
<dbReference type="PROSITE" id="PS00108">
    <property type="entry name" value="PROTEIN_KINASE_ST"/>
    <property type="match status" value="1"/>
</dbReference>
<dbReference type="STRING" id="3641.A0A061DUU8"/>
<dbReference type="InParanoid" id="A0A061DUU8"/>
<gene>
    <name evidence="16" type="ORF">TCM_005734</name>
</gene>
<keyword evidence="8 12" id="KW-0067">ATP-binding</keyword>
<dbReference type="Gramene" id="EOX96500">
    <property type="protein sequence ID" value="EOX96500"/>
    <property type="gene ID" value="TCM_005734"/>
</dbReference>
<evidence type="ECO:0000256" key="3">
    <source>
        <dbReference type="ARBA" id="ARBA00022679"/>
    </source>
</evidence>
<dbReference type="HOGENOM" id="CLU_000288_115_0_1"/>
<dbReference type="AlphaFoldDB" id="A0A061DUU8"/>
<keyword evidence="7 16" id="KW-0418">Kinase</keyword>
<reference evidence="16 17" key="1">
    <citation type="journal article" date="2013" name="Genome Biol.">
        <title>The genome sequence of the most widely cultivated cacao type and its use to identify candidate genes regulating pod color.</title>
        <authorList>
            <person name="Motamayor J.C."/>
            <person name="Mockaitis K."/>
            <person name="Schmutz J."/>
            <person name="Haiminen N."/>
            <person name="Iii D.L."/>
            <person name="Cornejo O."/>
            <person name="Findley S.D."/>
            <person name="Zheng P."/>
            <person name="Utro F."/>
            <person name="Royaert S."/>
            <person name="Saski C."/>
            <person name="Jenkins J."/>
            <person name="Podicheti R."/>
            <person name="Zhao M."/>
            <person name="Scheffler B.E."/>
            <person name="Stack J.C."/>
            <person name="Feltus F.A."/>
            <person name="Mustiga G.M."/>
            <person name="Amores F."/>
            <person name="Phillips W."/>
            <person name="Marelli J.P."/>
            <person name="May G.D."/>
            <person name="Shapiro H."/>
            <person name="Ma J."/>
            <person name="Bustamante C.D."/>
            <person name="Schnell R.J."/>
            <person name="Main D."/>
            <person name="Gilbert D."/>
            <person name="Parida L."/>
            <person name="Kuhn D.N."/>
        </authorList>
    </citation>
    <scope>NUCLEOTIDE SEQUENCE [LARGE SCALE GENOMIC DNA]</scope>
    <source>
        <strain evidence="17">cv. Matina 1-6</strain>
    </source>
</reference>
<dbReference type="eggNOG" id="KOG1187">
    <property type="taxonomic scope" value="Eukaryota"/>
</dbReference>
<evidence type="ECO:0000256" key="9">
    <source>
        <dbReference type="ARBA" id="ARBA00022989"/>
    </source>
</evidence>
<keyword evidence="11" id="KW-0325">Glycoprotein</keyword>
<dbReference type="PROSITE" id="PS50011">
    <property type="entry name" value="PROTEIN_KINASE_DOM"/>
    <property type="match status" value="1"/>
</dbReference>
<dbReference type="FunFam" id="3.30.200.20:FF:000178">
    <property type="entry name" value="serine/threonine-protein kinase PBS1-like"/>
    <property type="match status" value="1"/>
</dbReference>
<dbReference type="FunFam" id="1.10.510.10:FF:000590">
    <property type="entry name" value="PR5-like receptor kinase"/>
    <property type="match status" value="1"/>
</dbReference>
<proteinExistence type="predicted"/>
<dbReference type="InterPro" id="IPR008271">
    <property type="entry name" value="Ser/Thr_kinase_AS"/>
</dbReference>
<dbReference type="PROSITE" id="PS00107">
    <property type="entry name" value="PROTEIN_KINASE_ATP"/>
    <property type="match status" value="1"/>
</dbReference>
<dbReference type="InterPro" id="IPR017441">
    <property type="entry name" value="Protein_kinase_ATP_BS"/>
</dbReference>
<dbReference type="SUPFAM" id="SSF56112">
    <property type="entry name" value="Protein kinase-like (PK-like)"/>
    <property type="match status" value="1"/>
</dbReference>
<evidence type="ECO:0000256" key="14">
    <source>
        <dbReference type="SAM" id="Phobius"/>
    </source>
</evidence>
<dbReference type="InterPro" id="IPR000719">
    <property type="entry name" value="Prot_kinase_dom"/>
</dbReference>
<feature type="binding site" evidence="12">
    <location>
        <position position="246"/>
    </location>
    <ligand>
        <name>ATP</name>
        <dbReference type="ChEBI" id="CHEBI:30616"/>
    </ligand>
</feature>
<dbReference type="OMA" id="EFNDLTM"/>
<keyword evidence="2" id="KW-0723">Serine/threonine-protein kinase</keyword>
<evidence type="ECO:0000256" key="12">
    <source>
        <dbReference type="PROSITE-ProRule" id="PRU10141"/>
    </source>
</evidence>
<evidence type="ECO:0000256" key="11">
    <source>
        <dbReference type="ARBA" id="ARBA00023180"/>
    </source>
</evidence>
<dbReference type="Gene3D" id="3.30.200.20">
    <property type="entry name" value="Phosphorylase Kinase, domain 1"/>
    <property type="match status" value="1"/>
</dbReference>